<protein>
    <recommendedName>
        <fullName evidence="3">ChrR-like protein with cupin domain</fullName>
    </recommendedName>
</protein>
<evidence type="ECO:0000313" key="1">
    <source>
        <dbReference type="EMBL" id="TDO25691.1"/>
    </source>
</evidence>
<keyword evidence="2" id="KW-1185">Reference proteome</keyword>
<gene>
    <name evidence="1" type="ORF">BC659_2613</name>
</gene>
<dbReference type="OrthoDB" id="9794443at2"/>
<dbReference type="RefSeq" id="WP_133475189.1">
    <property type="nucleotide sequence ID" value="NZ_SNWP01000012.1"/>
</dbReference>
<evidence type="ECO:0008006" key="3">
    <source>
        <dbReference type="Google" id="ProtNLM"/>
    </source>
</evidence>
<dbReference type="AlphaFoldDB" id="A0A4R6ITU5"/>
<dbReference type="Proteomes" id="UP000295741">
    <property type="component" value="Unassembled WGS sequence"/>
</dbReference>
<accession>A0A4R6ITU5</accession>
<proteinExistence type="predicted"/>
<dbReference type="NCBIfam" id="NF038084">
    <property type="entry name" value="DHCW_cupin"/>
    <property type="match status" value="1"/>
</dbReference>
<dbReference type="InterPro" id="IPR014710">
    <property type="entry name" value="RmlC-like_jellyroll"/>
</dbReference>
<comment type="caution">
    <text evidence="1">The sequence shown here is derived from an EMBL/GenBank/DDBJ whole genome shotgun (WGS) entry which is preliminary data.</text>
</comment>
<organism evidence="1 2">
    <name type="scientific">Sediminibacterium goheungense</name>
    <dbReference type="NCBI Taxonomy" id="1086393"/>
    <lineage>
        <taxon>Bacteria</taxon>
        <taxon>Pseudomonadati</taxon>
        <taxon>Bacteroidota</taxon>
        <taxon>Chitinophagia</taxon>
        <taxon>Chitinophagales</taxon>
        <taxon>Chitinophagaceae</taxon>
        <taxon>Sediminibacterium</taxon>
    </lineage>
</organism>
<dbReference type="SUPFAM" id="SSF51182">
    <property type="entry name" value="RmlC-like cupins"/>
    <property type="match status" value="1"/>
</dbReference>
<dbReference type="EMBL" id="SNWP01000012">
    <property type="protein sequence ID" value="TDO25691.1"/>
    <property type="molecule type" value="Genomic_DNA"/>
</dbReference>
<reference evidence="1 2" key="1">
    <citation type="submission" date="2019-03" db="EMBL/GenBank/DDBJ databases">
        <title>Genomic Encyclopedia of Archaeal and Bacterial Type Strains, Phase II (KMG-II): from individual species to whole genera.</title>
        <authorList>
            <person name="Goeker M."/>
        </authorList>
    </citation>
    <scope>NUCLEOTIDE SEQUENCE [LARGE SCALE GENOMIC DNA]</scope>
    <source>
        <strain evidence="1 2">DSM 28323</strain>
    </source>
</reference>
<dbReference type="Gene3D" id="2.60.120.10">
    <property type="entry name" value="Jelly Rolls"/>
    <property type="match status" value="1"/>
</dbReference>
<evidence type="ECO:0000313" key="2">
    <source>
        <dbReference type="Proteomes" id="UP000295741"/>
    </source>
</evidence>
<name>A0A4R6ITU5_9BACT</name>
<dbReference type="InterPro" id="IPR047713">
    <property type="entry name" value="DHCW_cupin"/>
</dbReference>
<sequence>MVFSSFPFSITDFTDIVPEIHQGITGFAEWRILWKDEVRIRLVQYSPEYLADHWCHKGHIIFCVEGAMETELENGTKHMLHKGQLYTVGDQADGHRSYSKEGCTLFIVD</sequence>
<dbReference type="InterPro" id="IPR011051">
    <property type="entry name" value="RmlC_Cupin_sf"/>
</dbReference>